<proteinExistence type="predicted"/>
<gene>
    <name evidence="3" type="ORF">M666_01225</name>
</gene>
<dbReference type="PANTHER" id="PTHR22677">
    <property type="entry name" value="ANKYRIN REPEAT DOMAIN-CONTAINING PROTEIN 60"/>
    <property type="match status" value="1"/>
</dbReference>
<reference evidence="3 4" key="1">
    <citation type="journal article" date="2014" name="Environ. Microbiol.">
        <title>Contrasting genomic patterns and infection strategies of two co-existing Bacteroidetes podovirus genera.</title>
        <authorList>
            <person name="Holmfeldt K."/>
            <person name="Howard-Varona C."/>
            <person name="Solonenko N."/>
            <person name="Sullivan M.B."/>
        </authorList>
    </citation>
    <scope>NUCLEOTIDE SEQUENCE [LARGE SCALE GENOMIC DNA]</scope>
    <source>
        <strain evidence="3 4">18</strain>
    </source>
</reference>
<dbReference type="InterPro" id="IPR039323">
    <property type="entry name" value="ANKRD_45/46/60"/>
</dbReference>
<dbReference type="RefSeq" id="WP_029445318.1">
    <property type="nucleotide sequence ID" value="NZ_CP009976.1"/>
</dbReference>
<feature type="chain" id="PRO_5043997969" description="Ankyrin" evidence="2">
    <location>
        <begin position="23"/>
        <end position="127"/>
    </location>
</feature>
<dbReference type="PROSITE" id="PS50088">
    <property type="entry name" value="ANK_REPEAT"/>
    <property type="match status" value="2"/>
</dbReference>
<organism evidence="3 4">
    <name type="scientific">Cellulophaga baltica 18</name>
    <dbReference type="NCBI Taxonomy" id="1348584"/>
    <lineage>
        <taxon>Bacteria</taxon>
        <taxon>Pseudomonadati</taxon>
        <taxon>Bacteroidota</taxon>
        <taxon>Flavobacteriia</taxon>
        <taxon>Flavobacteriales</taxon>
        <taxon>Flavobacteriaceae</taxon>
        <taxon>Cellulophaga</taxon>
    </lineage>
</organism>
<dbReference type="GeneID" id="78059356"/>
<dbReference type="SUPFAM" id="SSF48403">
    <property type="entry name" value="Ankyrin repeat"/>
    <property type="match status" value="1"/>
</dbReference>
<feature type="signal peptide" evidence="2">
    <location>
        <begin position="1"/>
        <end position="22"/>
    </location>
</feature>
<dbReference type="AlphaFoldDB" id="A0AAU8RIW8"/>
<evidence type="ECO:0000313" key="3">
    <source>
        <dbReference type="EMBL" id="AIZ40321.1"/>
    </source>
</evidence>
<protein>
    <recommendedName>
        <fullName evidence="5">Ankyrin</fullName>
    </recommendedName>
</protein>
<feature type="repeat" description="ANK" evidence="1">
    <location>
        <begin position="73"/>
        <end position="105"/>
    </location>
</feature>
<dbReference type="Gene3D" id="1.25.40.20">
    <property type="entry name" value="Ankyrin repeat-containing domain"/>
    <property type="match status" value="1"/>
</dbReference>
<sequence length="127" mass="13523">MKNLVYTFGIIATMTLSSVANAHVHPTDKSAKVETTNIKNVAPLSIAVAQSDLSTVRKFISFGADIEVKTEVNGMTPLMYAARFNNVDMIKLLLDNGADKEAVSKLGFTASKYAELSGATAALALLK</sequence>
<evidence type="ECO:0000256" key="1">
    <source>
        <dbReference type="PROSITE-ProRule" id="PRU00023"/>
    </source>
</evidence>
<dbReference type="PANTHER" id="PTHR22677:SF4">
    <property type="entry name" value="USHER SYNDROME TYPE-1G PROTEIN-LIKE PROTEIN"/>
    <property type="match status" value="1"/>
</dbReference>
<dbReference type="EMBL" id="CP009976">
    <property type="protein sequence ID" value="AIZ40321.1"/>
    <property type="molecule type" value="Genomic_DNA"/>
</dbReference>
<dbReference type="Proteomes" id="UP000030786">
    <property type="component" value="Chromosome"/>
</dbReference>
<evidence type="ECO:0000256" key="2">
    <source>
        <dbReference type="SAM" id="SignalP"/>
    </source>
</evidence>
<accession>A0AAU8RIW8</accession>
<evidence type="ECO:0008006" key="5">
    <source>
        <dbReference type="Google" id="ProtNLM"/>
    </source>
</evidence>
<dbReference type="SMART" id="SM00248">
    <property type="entry name" value="ANK"/>
    <property type="match status" value="2"/>
</dbReference>
<dbReference type="KEGG" id="cbat:M666_01225"/>
<keyword evidence="1" id="KW-0040">ANK repeat</keyword>
<name>A0AAU8RIW8_9FLAO</name>
<dbReference type="PROSITE" id="PS50297">
    <property type="entry name" value="ANK_REP_REGION"/>
    <property type="match status" value="1"/>
</dbReference>
<dbReference type="InterPro" id="IPR002110">
    <property type="entry name" value="Ankyrin_rpt"/>
</dbReference>
<feature type="repeat" description="ANK" evidence="1">
    <location>
        <begin position="39"/>
        <end position="71"/>
    </location>
</feature>
<keyword evidence="2" id="KW-0732">Signal</keyword>
<dbReference type="InterPro" id="IPR036770">
    <property type="entry name" value="Ankyrin_rpt-contain_sf"/>
</dbReference>
<dbReference type="Pfam" id="PF12796">
    <property type="entry name" value="Ank_2"/>
    <property type="match status" value="1"/>
</dbReference>
<evidence type="ECO:0000313" key="4">
    <source>
        <dbReference type="Proteomes" id="UP000030786"/>
    </source>
</evidence>